<evidence type="ECO:0000313" key="3">
    <source>
        <dbReference type="Proteomes" id="UP000540656"/>
    </source>
</evidence>
<evidence type="ECO:0000256" key="1">
    <source>
        <dbReference type="SAM" id="Phobius"/>
    </source>
</evidence>
<accession>A0A7Y9UQJ5</accession>
<dbReference type="Proteomes" id="UP000540656">
    <property type="component" value="Unassembled WGS sequence"/>
</dbReference>
<comment type="caution">
    <text evidence="2">The sequence shown here is derived from an EMBL/GenBank/DDBJ whole genome shotgun (WGS) entry which is preliminary data.</text>
</comment>
<dbReference type="AlphaFoldDB" id="A0A7Y9UQJ5"/>
<dbReference type="EMBL" id="JACCAA010000001">
    <property type="protein sequence ID" value="NYG60718.1"/>
    <property type="molecule type" value="Genomic_DNA"/>
</dbReference>
<dbReference type="RefSeq" id="WP_179503616.1">
    <property type="nucleotide sequence ID" value="NZ_JACCAA010000001.1"/>
</dbReference>
<keyword evidence="1" id="KW-0472">Membrane</keyword>
<name>A0A7Y9UQJ5_9ACTN</name>
<keyword evidence="1" id="KW-1133">Transmembrane helix</keyword>
<reference evidence="2 3" key="1">
    <citation type="submission" date="2020-07" db="EMBL/GenBank/DDBJ databases">
        <title>Sequencing the genomes of 1000 actinobacteria strains.</title>
        <authorList>
            <person name="Klenk H.-P."/>
        </authorList>
    </citation>
    <scope>NUCLEOTIDE SEQUENCE [LARGE SCALE GENOMIC DNA]</scope>
    <source>
        <strain evidence="2 3">DSM 23819</strain>
    </source>
</reference>
<gene>
    <name evidence="2" type="ORF">BJ980_003641</name>
</gene>
<evidence type="ECO:0000313" key="2">
    <source>
        <dbReference type="EMBL" id="NYG60718.1"/>
    </source>
</evidence>
<protein>
    <submittedName>
        <fullName evidence="2">Uncharacterized protein</fullName>
    </submittedName>
</protein>
<keyword evidence="3" id="KW-1185">Reference proteome</keyword>
<organism evidence="2 3">
    <name type="scientific">Nocardioides daedukensis</name>
    <dbReference type="NCBI Taxonomy" id="634462"/>
    <lineage>
        <taxon>Bacteria</taxon>
        <taxon>Bacillati</taxon>
        <taxon>Actinomycetota</taxon>
        <taxon>Actinomycetes</taxon>
        <taxon>Propionibacteriales</taxon>
        <taxon>Nocardioidaceae</taxon>
        <taxon>Nocardioides</taxon>
    </lineage>
</organism>
<feature type="transmembrane region" description="Helical" evidence="1">
    <location>
        <begin position="20"/>
        <end position="40"/>
    </location>
</feature>
<sequence length="173" mass="18572">MSSNAGLLPRALEVAPHRWLRWLWLPVAFALVAIGLWWLGHPQALATPDRTESATTKAGRSVYLGVTNGSQAGRELTVKDVEIPKASAPGVTAKAWICKGGSIAETTDPTRFCTDVVEAEGNDLRLGTDQLMLSVESSSAAKVEIGRVTVNYREGLQRAEQPVGPTYAVEFIG</sequence>
<proteinExistence type="predicted"/>
<keyword evidence="1" id="KW-0812">Transmembrane</keyword>